<feature type="region of interest" description="Disordered" evidence="1">
    <location>
        <begin position="708"/>
        <end position="733"/>
    </location>
</feature>
<feature type="compositionally biased region" description="Acidic residues" evidence="1">
    <location>
        <begin position="165"/>
        <end position="177"/>
    </location>
</feature>
<accession>A0AA85K2B4</accession>
<feature type="compositionally biased region" description="Basic and acidic residues" evidence="1">
    <location>
        <begin position="708"/>
        <end position="726"/>
    </location>
</feature>
<evidence type="ECO:0000313" key="2">
    <source>
        <dbReference type="Proteomes" id="UP000050795"/>
    </source>
</evidence>
<dbReference type="AlphaFoldDB" id="A0AA85K2B4"/>
<feature type="compositionally biased region" description="Polar residues" evidence="1">
    <location>
        <begin position="20"/>
        <end position="29"/>
    </location>
</feature>
<dbReference type="PANTHER" id="PTHR14663:SF2">
    <property type="entry name" value="METHYLTRANSFERASE NSUN7-RELATED"/>
    <property type="match status" value="1"/>
</dbReference>
<reference evidence="3" key="2">
    <citation type="submission" date="2023-11" db="UniProtKB">
        <authorList>
            <consortium name="WormBaseParasite"/>
        </authorList>
    </citation>
    <scope>IDENTIFICATION</scope>
</reference>
<feature type="region of interest" description="Disordered" evidence="1">
    <location>
        <begin position="85"/>
        <end position="123"/>
    </location>
</feature>
<feature type="compositionally biased region" description="Basic and acidic residues" evidence="1">
    <location>
        <begin position="1"/>
        <end position="10"/>
    </location>
</feature>
<feature type="compositionally biased region" description="Polar residues" evidence="1">
    <location>
        <begin position="85"/>
        <end position="97"/>
    </location>
</feature>
<evidence type="ECO:0000313" key="3">
    <source>
        <dbReference type="WBParaSite" id="TREG1_61510.1"/>
    </source>
</evidence>
<feature type="region of interest" description="Disordered" evidence="1">
    <location>
        <begin position="1"/>
        <end position="29"/>
    </location>
</feature>
<keyword evidence="2" id="KW-1185">Reference proteome</keyword>
<proteinExistence type="predicted"/>
<sequence length="733" mass="83362">MAESGSKSHTDNPYVKNSRKPSVSLNARRSRTFTGQQVRANKLEQYFRIIPCLYPEQIFCFASCLLKWYRLESLRQEALLTAGTKGQTIDRQQTTLEPTVDDGSVDGENDNGDDDKEMADDEEIRESTVLKAQEEEYEQASMASIHLQSEVLLPQESVRQSQLSNEDELIDGVEGEEQIERGEGEEGGDDEEEGEKKVTERLITSAPPYGLLNKAPMLKMSYANAQEKRSTIKLAFDTMKYSTILEKLLDEISFFSQYPELRDEDTLVLVLCYDYAMRNFQRRTLLSNERSLEMPEKSKVILPNGRVVLYPPGEEIFKTAENSVQVMCIHLAAAVARVRVRTQVSSLRNLLPEDWRKSEEITENMPLYGWYNQLLGKQEIVTNWLKENGFRRIMLGRLPQQNEYASDKHCPDVFVFNKQDMNRLVDSEIVAQKNLILQDKSSCLAVHCMLSNYGGGEEVLFVNCINIYSAVHLEGLIGNKFPLIQPVPQIRCIRPLKEDEDVRLPIKMGSKATKNSSEDFLTLLPNGDSNRFIRHIFIEASDTRCAVAGPIEFIEIENEDPIILRDMWTLPGNPTRDNRKLDLITKTSSILRHALKFAGLRTVTILFHSDDIEETDNVVNKVVEATNRLLLKEAEILAQTSRGTNTGTAFNPEIPNFPAFQEERDAFDQGKPSIIAKNKFIRVEATNECNGFVIVLLHKESILLKSPEELKQEAEQPGKLTKDSRSRSKGKRH</sequence>
<dbReference type="InterPro" id="IPR042620">
    <property type="entry name" value="NSUN7"/>
</dbReference>
<dbReference type="PANTHER" id="PTHR14663">
    <property type="entry name" value="METHYLTRANSFERASE NSUN7-RELATED"/>
    <property type="match status" value="1"/>
</dbReference>
<reference evidence="2" key="1">
    <citation type="submission" date="2022-06" db="EMBL/GenBank/DDBJ databases">
        <authorList>
            <person name="Berger JAMES D."/>
            <person name="Berger JAMES D."/>
        </authorList>
    </citation>
    <scope>NUCLEOTIDE SEQUENCE [LARGE SCALE GENOMIC DNA]</scope>
</reference>
<evidence type="ECO:0000256" key="1">
    <source>
        <dbReference type="SAM" id="MobiDB-lite"/>
    </source>
</evidence>
<organism evidence="2 3">
    <name type="scientific">Trichobilharzia regenti</name>
    <name type="common">Nasal bird schistosome</name>
    <dbReference type="NCBI Taxonomy" id="157069"/>
    <lineage>
        <taxon>Eukaryota</taxon>
        <taxon>Metazoa</taxon>
        <taxon>Spiralia</taxon>
        <taxon>Lophotrochozoa</taxon>
        <taxon>Platyhelminthes</taxon>
        <taxon>Trematoda</taxon>
        <taxon>Digenea</taxon>
        <taxon>Strigeidida</taxon>
        <taxon>Schistosomatoidea</taxon>
        <taxon>Schistosomatidae</taxon>
        <taxon>Trichobilharzia</taxon>
    </lineage>
</organism>
<dbReference type="Proteomes" id="UP000050795">
    <property type="component" value="Unassembled WGS sequence"/>
</dbReference>
<feature type="region of interest" description="Disordered" evidence="1">
    <location>
        <begin position="158"/>
        <end position="197"/>
    </location>
</feature>
<feature type="compositionally biased region" description="Acidic residues" evidence="1">
    <location>
        <begin position="99"/>
        <end position="123"/>
    </location>
</feature>
<dbReference type="WBParaSite" id="TREG1_61510.1">
    <property type="protein sequence ID" value="TREG1_61510.1"/>
    <property type="gene ID" value="TREG1_61510"/>
</dbReference>
<protein>
    <submittedName>
        <fullName evidence="3">Uncharacterized protein</fullName>
    </submittedName>
</protein>
<name>A0AA85K2B4_TRIRE</name>